<dbReference type="GeneID" id="56476304"/>
<organism evidence="1 2">
    <name type="scientific">Peribacillus simplex NBRC 15720 = DSM 1321</name>
    <dbReference type="NCBI Taxonomy" id="1349754"/>
    <lineage>
        <taxon>Bacteria</taxon>
        <taxon>Bacillati</taxon>
        <taxon>Bacillota</taxon>
        <taxon>Bacilli</taxon>
        <taxon>Bacillales</taxon>
        <taxon>Bacillaceae</taxon>
        <taxon>Peribacillus</taxon>
    </lineage>
</organism>
<proteinExistence type="predicted"/>
<sequence length="59" mass="6646">MSIYDKAGNDVSVAVIKPQVNIPDVGLSPHTKKVMKQNERIILKQKEKAARFSRLKNVL</sequence>
<accession>A0A223EPL4</accession>
<dbReference type="AlphaFoldDB" id="A0A223EPL4"/>
<dbReference type="OrthoDB" id="2889850at2"/>
<gene>
    <name evidence="1" type="ORF">BS1321_26270</name>
</gene>
<dbReference type="Proteomes" id="UP000214618">
    <property type="component" value="Chromosome"/>
</dbReference>
<protein>
    <submittedName>
        <fullName evidence="1">Uncharacterized protein</fullName>
    </submittedName>
</protein>
<reference evidence="1 2" key="1">
    <citation type="submission" date="2016-10" db="EMBL/GenBank/DDBJ databases">
        <title>The whole genome sequencing and assembly of Bacillus simplex DSM 1321 strain.</title>
        <authorList>
            <person name="Park M.-K."/>
            <person name="Lee Y.-J."/>
            <person name="Yi H."/>
            <person name="Bahn Y.-S."/>
            <person name="Kim J.F."/>
            <person name="Lee D.-W."/>
        </authorList>
    </citation>
    <scope>NUCLEOTIDE SEQUENCE [LARGE SCALE GENOMIC DNA]</scope>
    <source>
        <strain evidence="1 2">DSM 1321</strain>
    </source>
</reference>
<dbReference type="EMBL" id="CP017704">
    <property type="protein sequence ID" value="ASS97095.1"/>
    <property type="molecule type" value="Genomic_DNA"/>
</dbReference>
<evidence type="ECO:0000313" key="2">
    <source>
        <dbReference type="Proteomes" id="UP000214618"/>
    </source>
</evidence>
<evidence type="ECO:0000313" key="1">
    <source>
        <dbReference type="EMBL" id="ASS97095.1"/>
    </source>
</evidence>
<name>A0A223EPL4_9BACI</name>
<dbReference type="RefSeq" id="WP_063233870.1">
    <property type="nucleotide sequence ID" value="NZ_BCVO01000012.1"/>
</dbReference>